<keyword evidence="7 10" id="KW-0256">Endoplasmic reticulum</keyword>
<dbReference type="Pfam" id="PF03901">
    <property type="entry name" value="Glyco_transf_22"/>
    <property type="match status" value="1"/>
</dbReference>
<comment type="subcellular location">
    <subcellularLocation>
        <location evidence="1 10">Endoplasmic reticulum membrane</location>
        <topology evidence="1 10">Multi-pass membrane protein</topology>
    </subcellularLocation>
</comment>
<accession>A0AAF0Y1U0</accession>
<feature type="transmembrane region" description="Helical" evidence="10">
    <location>
        <begin position="279"/>
        <end position="298"/>
    </location>
</feature>
<feature type="transmembrane region" description="Helical" evidence="10">
    <location>
        <begin position="233"/>
        <end position="259"/>
    </location>
</feature>
<dbReference type="EMBL" id="CP086715">
    <property type="protein sequence ID" value="WOO78545.1"/>
    <property type="molecule type" value="Genomic_DNA"/>
</dbReference>
<comment type="pathway">
    <text evidence="2">Protein modification; protein glycosylation.</text>
</comment>
<feature type="transmembrane region" description="Helical" evidence="10">
    <location>
        <begin position="147"/>
        <end position="167"/>
    </location>
</feature>
<reference evidence="12" key="1">
    <citation type="submission" date="2023-10" db="EMBL/GenBank/DDBJ databases">
        <authorList>
            <person name="Noh H."/>
        </authorList>
    </citation>
    <scope>NUCLEOTIDE SEQUENCE</scope>
    <source>
        <strain evidence="12">DUCC4014</strain>
    </source>
</reference>
<dbReference type="EC" id="2.4.1.-" evidence="10"/>
<feature type="transmembrane region" description="Helical" evidence="10">
    <location>
        <begin position="179"/>
        <end position="212"/>
    </location>
</feature>
<proteinExistence type="inferred from homology"/>
<evidence type="ECO:0000256" key="3">
    <source>
        <dbReference type="ARBA" id="ARBA00007063"/>
    </source>
</evidence>
<evidence type="ECO:0000256" key="4">
    <source>
        <dbReference type="ARBA" id="ARBA00022676"/>
    </source>
</evidence>
<dbReference type="GeneID" id="87805342"/>
<keyword evidence="13" id="KW-1185">Reference proteome</keyword>
<dbReference type="RefSeq" id="XP_062624577.1">
    <property type="nucleotide sequence ID" value="XM_062768593.1"/>
</dbReference>
<evidence type="ECO:0000256" key="10">
    <source>
        <dbReference type="RuleBase" id="RU363075"/>
    </source>
</evidence>
<keyword evidence="9 10" id="KW-0472">Membrane</keyword>
<feature type="compositionally biased region" description="Basic and acidic residues" evidence="11">
    <location>
        <begin position="24"/>
        <end position="33"/>
    </location>
</feature>
<evidence type="ECO:0000256" key="11">
    <source>
        <dbReference type="SAM" id="MobiDB-lite"/>
    </source>
</evidence>
<evidence type="ECO:0000256" key="8">
    <source>
        <dbReference type="ARBA" id="ARBA00022989"/>
    </source>
</evidence>
<evidence type="ECO:0000313" key="12">
    <source>
        <dbReference type="EMBL" id="WOO78545.1"/>
    </source>
</evidence>
<feature type="transmembrane region" description="Helical" evidence="10">
    <location>
        <begin position="454"/>
        <end position="480"/>
    </location>
</feature>
<feature type="transmembrane region" description="Helical" evidence="10">
    <location>
        <begin position="340"/>
        <end position="364"/>
    </location>
</feature>
<sequence length="684" mass="77060">MALPGTETIRFRRPTAGPNAVAQKSDEPKKDQFGDLAPTGWKRRHQGLLQDQVGRQQRGPTVPSFSFAFRILLLMRTAGAMYAVIADCDEVFNFFEPLHYFVHNAGFQTWELSPEFAVRSWAYLLFHWPLATFGPYILGLGKRQQFFALRFFLGAISALVEARFYRAVVDAVNERVGRYLLFALLFSAGMWTASVAFLPSSFAMYATALAASEWFHPATSTRIGVNRAFRATLFTAIGAIVGWPFAAALGVPCVLEYALLAAGETVLPKDRLSWGSKRLSTLVGAIVVSAAVAIPVVLVDSWAYGRFTFPTLNIIFYNLFSSNGPDLYGTEPASYYFLNLFLNFNFFTPLALLSLPALFVTYNVDFRRLGKTQLKPKEGETSPYILLAVRLSPFYLWLAILTLQSHKEERFMYPAYPLLVFNAAVTVFLAKGWLETAFVKITKSPYRAGQTNLFSQFSFLAIIIPSIISIGRIFALFQFYHAPFDVAAHFQYTTIPNILSGMGYLPIPPPKGVKPREDHVHEWDFSPLAELENPITVCFGSEWHRFPSSYLFPEGVELRWIKSEFDGMMPRPWDKSEAVGLWPRAETRVTHVGRFNGANKASAVPGTYVPIEQCTHLVTLSLPSQTPTALEPDYSLDEEHWDREYCTTFLDGASSKWWSRLIWLPASIGDSGRVYGDYCLLRRK</sequence>
<evidence type="ECO:0000256" key="9">
    <source>
        <dbReference type="ARBA" id="ARBA00023136"/>
    </source>
</evidence>
<evidence type="ECO:0000256" key="5">
    <source>
        <dbReference type="ARBA" id="ARBA00022679"/>
    </source>
</evidence>
<name>A0AAF0Y1U0_9TREE</name>
<evidence type="ECO:0000256" key="2">
    <source>
        <dbReference type="ARBA" id="ARBA00004922"/>
    </source>
</evidence>
<dbReference type="GO" id="GO:0000026">
    <property type="term" value="F:alpha-1,2-mannosyltransferase activity"/>
    <property type="evidence" value="ECO:0007669"/>
    <property type="project" value="TreeGrafter"/>
</dbReference>
<dbReference type="PANTHER" id="PTHR22760:SF2">
    <property type="entry name" value="ALPHA-1,2-MANNOSYLTRANSFERASE ALG9"/>
    <property type="match status" value="1"/>
</dbReference>
<keyword evidence="8 10" id="KW-1133">Transmembrane helix</keyword>
<dbReference type="Proteomes" id="UP000827549">
    <property type="component" value="Chromosome 2"/>
</dbReference>
<gene>
    <name evidence="12" type="primary">Alg9</name>
    <name evidence="12" type="ORF">LOC62_02G002092</name>
</gene>
<protein>
    <recommendedName>
        <fullName evidence="10">Mannosyltransferase</fullName>
        <ecNumber evidence="10">2.4.1.-</ecNumber>
    </recommendedName>
</protein>
<feature type="transmembrane region" description="Helical" evidence="10">
    <location>
        <begin position="415"/>
        <end position="434"/>
    </location>
</feature>
<keyword evidence="4 10" id="KW-0328">Glycosyltransferase</keyword>
<evidence type="ECO:0000313" key="13">
    <source>
        <dbReference type="Proteomes" id="UP000827549"/>
    </source>
</evidence>
<organism evidence="12 13">
    <name type="scientific">Vanrija pseudolonga</name>
    <dbReference type="NCBI Taxonomy" id="143232"/>
    <lineage>
        <taxon>Eukaryota</taxon>
        <taxon>Fungi</taxon>
        <taxon>Dikarya</taxon>
        <taxon>Basidiomycota</taxon>
        <taxon>Agaricomycotina</taxon>
        <taxon>Tremellomycetes</taxon>
        <taxon>Trichosporonales</taxon>
        <taxon>Trichosporonaceae</taxon>
        <taxon>Vanrija</taxon>
    </lineage>
</organism>
<dbReference type="GO" id="GO:0005789">
    <property type="term" value="C:endoplasmic reticulum membrane"/>
    <property type="evidence" value="ECO:0007669"/>
    <property type="project" value="UniProtKB-SubCell"/>
</dbReference>
<feature type="transmembrane region" description="Helical" evidence="10">
    <location>
        <begin position="384"/>
        <end position="403"/>
    </location>
</feature>
<feature type="region of interest" description="Disordered" evidence="11">
    <location>
        <begin position="1"/>
        <end position="36"/>
    </location>
</feature>
<evidence type="ECO:0000256" key="7">
    <source>
        <dbReference type="ARBA" id="ARBA00022824"/>
    </source>
</evidence>
<evidence type="ECO:0000256" key="6">
    <source>
        <dbReference type="ARBA" id="ARBA00022692"/>
    </source>
</evidence>
<keyword evidence="5" id="KW-0808">Transferase</keyword>
<dbReference type="GO" id="GO:0006487">
    <property type="term" value="P:protein N-linked glycosylation"/>
    <property type="evidence" value="ECO:0007669"/>
    <property type="project" value="TreeGrafter"/>
</dbReference>
<dbReference type="InterPro" id="IPR005599">
    <property type="entry name" value="GPI_mannosylTrfase"/>
</dbReference>
<evidence type="ECO:0000256" key="1">
    <source>
        <dbReference type="ARBA" id="ARBA00004477"/>
    </source>
</evidence>
<comment type="similarity">
    <text evidence="3 10">Belongs to the glycosyltransferase 22 family.</text>
</comment>
<dbReference type="AlphaFoldDB" id="A0AAF0Y1U0"/>
<dbReference type="PANTHER" id="PTHR22760">
    <property type="entry name" value="GLYCOSYLTRANSFERASE"/>
    <property type="match status" value="1"/>
</dbReference>
<keyword evidence="6 10" id="KW-0812">Transmembrane</keyword>